<evidence type="ECO:0000313" key="3">
    <source>
        <dbReference type="Proteomes" id="UP000287601"/>
    </source>
</evidence>
<proteinExistence type="predicted"/>
<keyword evidence="1" id="KW-1133">Transmembrane helix</keyword>
<dbReference type="KEGG" id="amij:EQM06_12680"/>
<keyword evidence="3" id="KW-1185">Reference proteome</keyword>
<feature type="transmembrane region" description="Helical" evidence="1">
    <location>
        <begin position="12"/>
        <end position="31"/>
    </location>
</feature>
<dbReference type="Proteomes" id="UP000287601">
    <property type="component" value="Chromosome"/>
</dbReference>
<gene>
    <name evidence="2" type="ORF">EQM06_12680</name>
</gene>
<sequence length="246" mass="28148">MREKMDWSKAKNILIVALIATNIFLLCTYLTKNNADNQVLDQDVLFAILKEKNVFVDTEIPDKYENMPAITIEYNNGRQAQIEQALKQDIYMIPANSSQELYRQTADQFLEDNQLGRDNLIFDKVLTHGKSTVVRYKNSYKKVAIGDSFVEVSFQSGKVKDVTRQCLSLTPKSKKKLKVSSPEEALLLFMSEKNSEEIIHVEKMQLVFWVNSSDFNGESLISDTAFPAWEITYNGGKTKYIDAYKA</sequence>
<dbReference type="AlphaFoldDB" id="A0A410PYG7"/>
<evidence type="ECO:0000313" key="2">
    <source>
        <dbReference type="EMBL" id="QAT44007.1"/>
    </source>
</evidence>
<dbReference type="EMBL" id="CP035281">
    <property type="protein sequence ID" value="QAT44007.1"/>
    <property type="molecule type" value="Genomic_DNA"/>
</dbReference>
<name>A0A410PYG7_9FIRM</name>
<protein>
    <submittedName>
        <fullName evidence="2">Uncharacterized protein</fullName>
    </submittedName>
</protein>
<organism evidence="2 3">
    <name type="scientific">Aminipila luticellarii</name>
    <dbReference type="NCBI Taxonomy" id="2507160"/>
    <lineage>
        <taxon>Bacteria</taxon>
        <taxon>Bacillati</taxon>
        <taxon>Bacillota</taxon>
        <taxon>Clostridia</taxon>
        <taxon>Peptostreptococcales</taxon>
        <taxon>Anaerovoracaceae</taxon>
        <taxon>Aminipila</taxon>
    </lineage>
</organism>
<keyword evidence="1" id="KW-0812">Transmembrane</keyword>
<evidence type="ECO:0000256" key="1">
    <source>
        <dbReference type="SAM" id="Phobius"/>
    </source>
</evidence>
<dbReference type="OrthoDB" id="2388036at2"/>
<reference evidence="2 3" key="1">
    <citation type="submission" date="2019-01" db="EMBL/GenBank/DDBJ databases">
        <title>Draft genomes of a novel of Aminipila strains.</title>
        <authorList>
            <person name="Ma S."/>
        </authorList>
    </citation>
    <scope>NUCLEOTIDE SEQUENCE [LARGE SCALE GENOMIC DNA]</scope>
    <source>
        <strain evidence="3">JN-39</strain>
    </source>
</reference>
<keyword evidence="1" id="KW-0472">Membrane</keyword>
<accession>A0A410PYG7</accession>